<dbReference type="AlphaFoldDB" id="S0F713"/>
<dbReference type="Proteomes" id="UP000014073">
    <property type="component" value="Unassembled WGS sequence"/>
</dbReference>
<reference evidence="1 2" key="1">
    <citation type="submission" date="2008-12" db="EMBL/GenBank/DDBJ databases">
        <authorList>
            <person name="Fulton L."/>
            <person name="Clifton S."/>
            <person name="Fulton B."/>
            <person name="Xu J."/>
            <person name="Minx P."/>
            <person name="Pepin K.H."/>
            <person name="Johnson M."/>
            <person name="Bhonagiri V."/>
            <person name="Nash W.E."/>
            <person name="Mardis E.R."/>
            <person name="Wilson R.K."/>
        </authorList>
    </citation>
    <scope>NUCLEOTIDE SEQUENCE [LARGE SCALE GENOMIC DNA]</scope>
    <source>
        <strain evidence="1 2">DSM 18228</strain>
    </source>
</reference>
<sequence length="352" mass="39674">MIAMNRDMYDMKHVLRYSLLVMAVLLCQACTGTDPQDITEERTTTIYLQLPQPDAGTRSISPGYEDELQLLESQIYTLRVILLSQAGTNKSTTINRLFKDVDSDARLVIENVPVGVAQLYVIANEASIGQDYSDIANLQKQVVDVNGSRKVLITDTGNRYFPIRGSELLAAEKKKGLPMSWMNKNLTVSKDMTIDVALERCVSKICMQIQNDFSESIKVTEVSFGAFFGNSFYLFREGALDVPDQTYKEQVYDQSVDYPIAPNESEVLICYFYPSFARTSDVEASPYTIGFKTEHGEYPKMAFLDSDGKPYNSIPRNKQININVTLSGATHVNIDFEVVEWTERTITVPDFE</sequence>
<protein>
    <recommendedName>
        <fullName evidence="3">Major fimbrial subunit protein N-terminal domain-containing protein</fullName>
    </recommendedName>
</protein>
<dbReference type="eggNOG" id="ENOG5030XD0">
    <property type="taxonomic scope" value="Bacteria"/>
</dbReference>
<evidence type="ECO:0008006" key="3">
    <source>
        <dbReference type="Google" id="ProtNLM"/>
    </source>
</evidence>
<organism evidence="1 2">
    <name type="scientific">Phocaeicola coprophilus DSM 18228 = JCM 13818</name>
    <dbReference type="NCBI Taxonomy" id="547042"/>
    <lineage>
        <taxon>Bacteria</taxon>
        <taxon>Pseudomonadati</taxon>
        <taxon>Bacteroidota</taxon>
        <taxon>Bacteroidia</taxon>
        <taxon>Bacteroidales</taxon>
        <taxon>Bacteroidaceae</taxon>
        <taxon>Phocaeicola</taxon>
    </lineage>
</organism>
<comment type="caution">
    <text evidence="1">The sequence shown here is derived from an EMBL/GenBank/DDBJ whole genome shotgun (WGS) entry which is preliminary data.</text>
</comment>
<evidence type="ECO:0000313" key="2">
    <source>
        <dbReference type="Proteomes" id="UP000014073"/>
    </source>
</evidence>
<gene>
    <name evidence="1" type="ORF">BACCOPRO_00981</name>
</gene>
<dbReference type="EMBL" id="ACBW01000078">
    <property type="protein sequence ID" value="EEF75492.1"/>
    <property type="molecule type" value="Genomic_DNA"/>
</dbReference>
<dbReference type="HOGENOM" id="CLU_796087_0_0_10"/>
<evidence type="ECO:0000313" key="1">
    <source>
        <dbReference type="EMBL" id="EEF75492.1"/>
    </source>
</evidence>
<name>S0F713_9BACT</name>
<accession>S0F713</accession>
<dbReference type="STRING" id="547042.BACCOPRO_00981"/>
<keyword evidence="2" id="KW-1185">Reference proteome</keyword>
<proteinExistence type="predicted"/>